<comment type="caution">
    <text evidence="2">The sequence shown here is derived from an EMBL/GenBank/DDBJ whole genome shotgun (WGS) entry which is preliminary data.</text>
</comment>
<proteinExistence type="predicted"/>
<keyword evidence="1" id="KW-0732">Signal</keyword>
<accession>A0ABS5YVP8</accession>
<evidence type="ECO:0000313" key="2">
    <source>
        <dbReference type="EMBL" id="MBU2666783.1"/>
    </source>
</evidence>
<evidence type="ECO:0000256" key="1">
    <source>
        <dbReference type="SAM" id="SignalP"/>
    </source>
</evidence>
<protein>
    <submittedName>
        <fullName evidence="2">Uncharacterized protein</fullName>
    </submittedName>
</protein>
<feature type="signal peptide" evidence="1">
    <location>
        <begin position="1"/>
        <end position="22"/>
    </location>
</feature>
<organism evidence="2 3">
    <name type="scientific">Paractinoplanes bogorensis</name>
    <dbReference type="NCBI Taxonomy" id="1610840"/>
    <lineage>
        <taxon>Bacteria</taxon>
        <taxon>Bacillati</taxon>
        <taxon>Actinomycetota</taxon>
        <taxon>Actinomycetes</taxon>
        <taxon>Micromonosporales</taxon>
        <taxon>Micromonosporaceae</taxon>
        <taxon>Paractinoplanes</taxon>
    </lineage>
</organism>
<dbReference type="Proteomes" id="UP001519654">
    <property type="component" value="Unassembled WGS sequence"/>
</dbReference>
<reference evidence="2 3" key="1">
    <citation type="submission" date="2021-06" db="EMBL/GenBank/DDBJ databases">
        <title>Actinoplanes lichenicola sp. nov., and Actinoplanes ovalisporus sp. nov., isolated from lichen in Thailand.</title>
        <authorList>
            <person name="Saeng-In P."/>
            <person name="Kanchanasin P."/>
            <person name="Yuki M."/>
            <person name="Kudo T."/>
            <person name="Ohkuma M."/>
            <person name="Phongsopitanun W."/>
            <person name="Tanasupawat S."/>
        </authorList>
    </citation>
    <scope>NUCLEOTIDE SEQUENCE [LARGE SCALE GENOMIC DNA]</scope>
    <source>
        <strain evidence="2 3">NBRC 110975</strain>
    </source>
</reference>
<dbReference type="RefSeq" id="WP_215790627.1">
    <property type="nucleotide sequence ID" value="NZ_JAHKKG010000007.1"/>
</dbReference>
<gene>
    <name evidence="2" type="ORF">KOI35_25055</name>
</gene>
<sequence>MSKRRKWAWTAGILAAAVAATAVTVLVTNDPLKLPGSHKVEVYGLVEELSGETQKDPGLFRMCDADTYFAEDGDTKLCLVLDGPLGEVEAARKDGRVTVAAGEVPKLKAMDATTLVLMGGGPAALIPVAGLTDGQPVSVRALK</sequence>
<name>A0ABS5YVP8_9ACTN</name>
<keyword evidence="3" id="KW-1185">Reference proteome</keyword>
<feature type="chain" id="PRO_5045206356" evidence="1">
    <location>
        <begin position="23"/>
        <end position="143"/>
    </location>
</feature>
<dbReference type="EMBL" id="JAHKKG010000007">
    <property type="protein sequence ID" value="MBU2666783.1"/>
    <property type="molecule type" value="Genomic_DNA"/>
</dbReference>
<evidence type="ECO:0000313" key="3">
    <source>
        <dbReference type="Proteomes" id="UP001519654"/>
    </source>
</evidence>